<feature type="region of interest" description="Disordered" evidence="7">
    <location>
        <begin position="222"/>
        <end position="284"/>
    </location>
</feature>
<dbReference type="GO" id="GO:0035295">
    <property type="term" value="P:tube development"/>
    <property type="evidence" value="ECO:0007669"/>
    <property type="project" value="UniProtKB-ARBA"/>
</dbReference>
<evidence type="ECO:0000256" key="4">
    <source>
        <dbReference type="ARBA" id="ARBA00023155"/>
    </source>
</evidence>
<dbReference type="AlphaFoldDB" id="A0A7K9UNZ0"/>
<proteinExistence type="predicted"/>
<dbReference type="GO" id="GO:0005634">
    <property type="term" value="C:nucleus"/>
    <property type="evidence" value="ECO:0007669"/>
    <property type="project" value="UniProtKB-SubCell"/>
</dbReference>
<dbReference type="GO" id="GO:0000981">
    <property type="term" value="F:DNA-binding transcription factor activity, RNA polymerase II-specific"/>
    <property type="evidence" value="ECO:0007669"/>
    <property type="project" value="TreeGrafter"/>
</dbReference>
<feature type="non-terminal residue" evidence="9">
    <location>
        <position position="546"/>
    </location>
</feature>
<dbReference type="GO" id="GO:0005737">
    <property type="term" value="C:cytoplasm"/>
    <property type="evidence" value="ECO:0007669"/>
    <property type="project" value="UniProtKB-ARBA"/>
</dbReference>
<dbReference type="SUPFAM" id="SSF46689">
    <property type="entry name" value="Homeodomain-like"/>
    <property type="match status" value="1"/>
</dbReference>
<comment type="caution">
    <text evidence="9">The sequence shown here is derived from an EMBL/GenBank/DDBJ whole genome shotgun (WGS) entry which is preliminary data.</text>
</comment>
<dbReference type="FunFam" id="1.10.10.500:FF:000001">
    <property type="entry name" value="Prospero homeobox protein 1"/>
    <property type="match status" value="1"/>
</dbReference>
<keyword evidence="5" id="KW-0804">Transcription</keyword>
<dbReference type="PANTHER" id="PTHR12198">
    <property type="entry name" value="HOMEOBOX PROTEIN PROSPERO/PROX-1/CEH-26"/>
    <property type="match status" value="1"/>
</dbReference>
<name>A0A7K9UNZ0_ANSSE</name>
<protein>
    <submittedName>
        <fullName evidence="9">PROX2 protein</fullName>
    </submittedName>
</protein>
<evidence type="ECO:0000256" key="5">
    <source>
        <dbReference type="ARBA" id="ARBA00023163"/>
    </source>
</evidence>
<evidence type="ECO:0000256" key="2">
    <source>
        <dbReference type="ARBA" id="ARBA00023015"/>
    </source>
</evidence>
<comment type="subcellular location">
    <subcellularLocation>
        <location evidence="1">Nucleus</location>
    </subcellularLocation>
</comment>
<dbReference type="GO" id="GO:0048646">
    <property type="term" value="P:anatomical structure formation involved in morphogenesis"/>
    <property type="evidence" value="ECO:0007669"/>
    <property type="project" value="UniProtKB-ARBA"/>
</dbReference>
<feature type="domain" description="Prospero" evidence="8">
    <location>
        <begin position="389"/>
        <end position="546"/>
    </location>
</feature>
<reference evidence="9 10" key="1">
    <citation type="submission" date="2019-09" db="EMBL/GenBank/DDBJ databases">
        <title>Bird 10,000 Genomes (B10K) Project - Family phase.</title>
        <authorList>
            <person name="Zhang G."/>
        </authorList>
    </citation>
    <scope>NUCLEOTIDE SEQUENCE [LARGE SCALE GENOMIC DNA]</scope>
    <source>
        <strain evidence="9">B10K-DU-001-57</strain>
        <tissue evidence="9">Muscle</tissue>
    </source>
</reference>
<dbReference type="InterPro" id="IPR039350">
    <property type="entry name" value="Prospero_homeodomain"/>
</dbReference>
<dbReference type="Proteomes" id="UP000567872">
    <property type="component" value="Unassembled WGS sequence"/>
</dbReference>
<evidence type="ECO:0000313" key="9">
    <source>
        <dbReference type="EMBL" id="NXI61131.1"/>
    </source>
</evidence>
<dbReference type="PANTHER" id="PTHR12198:SF5">
    <property type="entry name" value="PROSPERO HOMEOBOX PROTEIN 2"/>
    <property type="match status" value="1"/>
</dbReference>
<evidence type="ECO:0000256" key="1">
    <source>
        <dbReference type="ARBA" id="ARBA00004123"/>
    </source>
</evidence>
<keyword evidence="2" id="KW-0805">Transcription regulation</keyword>
<dbReference type="GO" id="GO:0031016">
    <property type="term" value="P:pancreas development"/>
    <property type="evidence" value="ECO:0007669"/>
    <property type="project" value="UniProtKB-ARBA"/>
</dbReference>
<evidence type="ECO:0000313" key="10">
    <source>
        <dbReference type="Proteomes" id="UP000567872"/>
    </source>
</evidence>
<feature type="region of interest" description="Disordered" evidence="7">
    <location>
        <begin position="18"/>
        <end position="88"/>
    </location>
</feature>
<evidence type="ECO:0000256" key="6">
    <source>
        <dbReference type="ARBA" id="ARBA00023242"/>
    </source>
</evidence>
<dbReference type="GO" id="GO:0060042">
    <property type="term" value="P:retina morphogenesis in camera-type eye"/>
    <property type="evidence" value="ECO:0007669"/>
    <property type="project" value="UniProtKB-ARBA"/>
</dbReference>
<keyword evidence="10" id="KW-1185">Reference proteome</keyword>
<dbReference type="GO" id="GO:0007417">
    <property type="term" value="P:central nervous system development"/>
    <property type="evidence" value="ECO:0007669"/>
    <property type="project" value="UniProtKB-ARBA"/>
</dbReference>
<dbReference type="GO" id="GO:0000978">
    <property type="term" value="F:RNA polymerase II cis-regulatory region sequence-specific DNA binding"/>
    <property type="evidence" value="ECO:0007669"/>
    <property type="project" value="TreeGrafter"/>
</dbReference>
<dbReference type="OrthoDB" id="10038576at2759"/>
<dbReference type="GO" id="GO:0001945">
    <property type="term" value="P:lymph vessel development"/>
    <property type="evidence" value="ECO:0007669"/>
    <property type="project" value="UniProtKB-ARBA"/>
</dbReference>
<feature type="compositionally biased region" description="Basic and acidic residues" evidence="7">
    <location>
        <begin position="44"/>
        <end position="54"/>
    </location>
</feature>
<dbReference type="EMBL" id="VXAA01000158">
    <property type="protein sequence ID" value="NXI61131.1"/>
    <property type="molecule type" value="Genomic_DNA"/>
</dbReference>
<keyword evidence="6" id="KW-0539">Nucleus</keyword>
<dbReference type="GO" id="GO:0070309">
    <property type="term" value="P:lens fiber cell morphogenesis"/>
    <property type="evidence" value="ECO:0007669"/>
    <property type="project" value="UniProtKB-ARBA"/>
</dbReference>
<evidence type="ECO:0000256" key="7">
    <source>
        <dbReference type="SAM" id="MobiDB-lite"/>
    </source>
</evidence>
<dbReference type="InterPro" id="IPR023082">
    <property type="entry name" value="Homeo_prospero_dom"/>
</dbReference>
<evidence type="ECO:0000256" key="3">
    <source>
        <dbReference type="ARBA" id="ARBA00023125"/>
    </source>
</evidence>
<organism evidence="9 10">
    <name type="scientific">Anseranas semipalmata</name>
    <name type="common">Magpie goose</name>
    <name type="synonym">Anas semipalmata</name>
    <dbReference type="NCBI Taxonomy" id="8851"/>
    <lineage>
        <taxon>Eukaryota</taxon>
        <taxon>Metazoa</taxon>
        <taxon>Chordata</taxon>
        <taxon>Craniata</taxon>
        <taxon>Vertebrata</taxon>
        <taxon>Euteleostomi</taxon>
        <taxon>Archelosauria</taxon>
        <taxon>Archosauria</taxon>
        <taxon>Dinosauria</taxon>
        <taxon>Saurischia</taxon>
        <taxon>Theropoda</taxon>
        <taxon>Coelurosauria</taxon>
        <taxon>Aves</taxon>
        <taxon>Neognathae</taxon>
        <taxon>Galloanserae</taxon>
        <taxon>Anseriformes</taxon>
        <taxon>Anseranatidae</taxon>
        <taxon>Anseranas</taxon>
    </lineage>
</organism>
<dbReference type="GO" id="GO:0048598">
    <property type="term" value="P:embryonic morphogenesis"/>
    <property type="evidence" value="ECO:0007669"/>
    <property type="project" value="UniProtKB-ARBA"/>
</dbReference>
<feature type="compositionally biased region" description="Low complexity" evidence="7">
    <location>
        <begin position="61"/>
        <end position="71"/>
    </location>
</feature>
<accession>A0A7K9UNZ0</accession>
<feature type="region of interest" description="Disordered" evidence="7">
    <location>
        <begin position="117"/>
        <end position="182"/>
    </location>
</feature>
<evidence type="ECO:0000259" key="8">
    <source>
        <dbReference type="PROSITE" id="PS51818"/>
    </source>
</evidence>
<feature type="non-terminal residue" evidence="9">
    <location>
        <position position="1"/>
    </location>
</feature>
<gene>
    <name evidence="9" type="primary">Prox2</name>
    <name evidence="9" type="ORF">ANSSEM_R00425</name>
</gene>
<dbReference type="Pfam" id="PF05044">
    <property type="entry name" value="HPD"/>
    <property type="match status" value="1"/>
</dbReference>
<keyword evidence="4" id="KW-0371">Homeobox</keyword>
<dbReference type="InterPro" id="IPR009057">
    <property type="entry name" value="Homeodomain-like_sf"/>
</dbReference>
<dbReference type="GO" id="GO:0070365">
    <property type="term" value="P:hepatocyte differentiation"/>
    <property type="evidence" value="ECO:0007669"/>
    <property type="project" value="UniProtKB-ARBA"/>
</dbReference>
<dbReference type="InterPro" id="IPR037131">
    <property type="entry name" value="Homeo_prospero_dom_sf"/>
</dbReference>
<feature type="region of interest" description="Disordered" evidence="7">
    <location>
        <begin position="317"/>
        <end position="338"/>
    </location>
</feature>
<dbReference type="PROSITE" id="PS51818">
    <property type="entry name" value="HOMEO_PROSPERO"/>
    <property type="match status" value="1"/>
</dbReference>
<keyword evidence="3" id="KW-0238">DNA-binding</keyword>
<dbReference type="Gene3D" id="1.10.10.500">
    <property type="entry name" value="Homeo-prospero domain"/>
    <property type="match status" value="1"/>
</dbReference>
<sequence length="546" mass="58788">DGEPLSDEHLRAKRARVESIIRGMSLPPTPQASDTGVEGGVGQDGEKGGEMPREGKRKPRVPQQQQQQRGTGVAGRGAPSRGSPHAAGCQQLKEQLCFLEQQLRWLQERFSQVCDSGDAAQTQEGAEKAQPLPGKAGDRPDRDGTAAAHHPHKAALWGSIPEVDVPDRTEEDEGRGDAGGLPSAARVLSQALKHELAGVMSRVVDSVLKTMWPKAAGHLLQQHPGPGLDAGEEHFPAGKCRNPLAKASPVSALGSPQPEAPSLAAGKSPCPHAGSLSPQGVGTPRQAPTVGYALGSAAPAVQEGRLLGQLLGYGRWGSARGGSPPAPQRRPPEPPDTRWAAAKLRSSAVASRAPCQPQPCCATRPWGWVLAGAPRAAACRLSLTLRRIQEALTPGHLKKAKLMFFFTRYPSSALLRSYFLDVQFSRCITSQLIKWFSNFREFYYIQVEKFARQALLEGVADAGALRVSRDSELFRALNTHYNKGNDFQVPGRFLEVASLTLQEFFSAVRAGKDADPSWKKPIYKIISKLDSHIPDVFKAVGCSQEL</sequence>